<dbReference type="Proteomes" id="UP000248795">
    <property type="component" value="Unassembled WGS sequence"/>
</dbReference>
<protein>
    <submittedName>
        <fullName evidence="6">GFA family protein</fullName>
    </submittedName>
</protein>
<evidence type="ECO:0000313" key="6">
    <source>
        <dbReference type="EMBL" id="PZF75500.1"/>
    </source>
</evidence>
<evidence type="ECO:0000256" key="2">
    <source>
        <dbReference type="ARBA" id="ARBA00022723"/>
    </source>
</evidence>
<name>A0A2W2ASK8_9HYPH</name>
<evidence type="ECO:0000256" key="4">
    <source>
        <dbReference type="ARBA" id="ARBA00023239"/>
    </source>
</evidence>
<evidence type="ECO:0000256" key="3">
    <source>
        <dbReference type="ARBA" id="ARBA00022833"/>
    </source>
</evidence>
<keyword evidence="2" id="KW-0479">Metal-binding</keyword>
<comment type="caution">
    <text evidence="6">The sequence shown here is derived from an EMBL/GenBank/DDBJ whole genome shotgun (WGS) entry which is preliminary data.</text>
</comment>
<dbReference type="GO" id="GO:0046872">
    <property type="term" value="F:metal ion binding"/>
    <property type="evidence" value="ECO:0007669"/>
    <property type="project" value="UniProtKB-KW"/>
</dbReference>
<accession>A0A2W2ASK8</accession>
<dbReference type="PANTHER" id="PTHR33337">
    <property type="entry name" value="GFA DOMAIN-CONTAINING PROTEIN"/>
    <property type="match status" value="1"/>
</dbReference>
<reference evidence="7" key="1">
    <citation type="submission" date="2018-06" db="EMBL/GenBank/DDBJ databases">
        <title>Aestuariibacter litoralis strain KCTC 52945T.</title>
        <authorList>
            <person name="Li X."/>
            <person name="Salam N."/>
            <person name="Li J.-L."/>
            <person name="Chen Y.-M."/>
            <person name="Yang Z.-W."/>
            <person name="Zhang L.-Y."/>
            <person name="Han M.-X."/>
            <person name="Xiao M."/>
            <person name="Li W.-J."/>
        </authorList>
    </citation>
    <scope>NUCLEOTIDE SEQUENCE [LARGE SCALE GENOMIC DNA]</scope>
    <source>
        <strain evidence="7">KCTC 52945</strain>
    </source>
</reference>
<organism evidence="6 7">
    <name type="scientific">Aestuariivirga litoralis</name>
    <dbReference type="NCBI Taxonomy" id="2650924"/>
    <lineage>
        <taxon>Bacteria</taxon>
        <taxon>Pseudomonadati</taxon>
        <taxon>Pseudomonadota</taxon>
        <taxon>Alphaproteobacteria</taxon>
        <taxon>Hyphomicrobiales</taxon>
        <taxon>Aestuariivirgaceae</taxon>
        <taxon>Aestuariivirga</taxon>
    </lineage>
</organism>
<keyword evidence="4" id="KW-0456">Lyase</keyword>
<sequence>MTDTLATGGCQCGAVRYRITAPFENPHICHCRMCQKAFGNYFAALVGTPKTGLHWTRGEPSLFRSSEIVQRGFCRDCGTPLTFAYDTSERIAVSIGSLDHPEQVTPARQYGMEGCLPAFATLHTLPGTTTEDDIPAEDLAKLKSRQHPDHE</sequence>
<dbReference type="PROSITE" id="PS51891">
    <property type="entry name" value="CENP_V_GFA"/>
    <property type="match status" value="1"/>
</dbReference>
<dbReference type="GO" id="GO:0016846">
    <property type="term" value="F:carbon-sulfur lyase activity"/>
    <property type="evidence" value="ECO:0007669"/>
    <property type="project" value="InterPro"/>
</dbReference>
<dbReference type="SUPFAM" id="SSF51316">
    <property type="entry name" value="Mss4-like"/>
    <property type="match status" value="1"/>
</dbReference>
<gene>
    <name evidence="6" type="ORF">DK847_18475</name>
</gene>
<keyword evidence="7" id="KW-1185">Reference proteome</keyword>
<dbReference type="Gene3D" id="3.90.1590.10">
    <property type="entry name" value="glutathione-dependent formaldehyde- activating enzyme (gfa)"/>
    <property type="match status" value="1"/>
</dbReference>
<feature type="domain" description="CENP-V/GFA" evidence="5">
    <location>
        <begin position="6"/>
        <end position="111"/>
    </location>
</feature>
<dbReference type="AlphaFoldDB" id="A0A2W2ASK8"/>
<evidence type="ECO:0000313" key="7">
    <source>
        <dbReference type="Proteomes" id="UP000248795"/>
    </source>
</evidence>
<dbReference type="Pfam" id="PF04828">
    <property type="entry name" value="GFA"/>
    <property type="match status" value="1"/>
</dbReference>
<evidence type="ECO:0000259" key="5">
    <source>
        <dbReference type="PROSITE" id="PS51891"/>
    </source>
</evidence>
<evidence type="ECO:0000256" key="1">
    <source>
        <dbReference type="ARBA" id="ARBA00005495"/>
    </source>
</evidence>
<keyword evidence="3" id="KW-0862">Zinc</keyword>
<comment type="similarity">
    <text evidence="1">Belongs to the Gfa family.</text>
</comment>
<dbReference type="EMBL" id="QKVK01000010">
    <property type="protein sequence ID" value="PZF75500.1"/>
    <property type="molecule type" value="Genomic_DNA"/>
</dbReference>
<dbReference type="InterPro" id="IPR011057">
    <property type="entry name" value="Mss4-like_sf"/>
</dbReference>
<dbReference type="InterPro" id="IPR006913">
    <property type="entry name" value="CENP-V/GFA"/>
</dbReference>
<proteinExistence type="inferred from homology"/>
<dbReference type="PANTHER" id="PTHR33337:SF40">
    <property type="entry name" value="CENP-V_GFA DOMAIN-CONTAINING PROTEIN-RELATED"/>
    <property type="match status" value="1"/>
</dbReference>
<dbReference type="RefSeq" id="WP_111200020.1">
    <property type="nucleotide sequence ID" value="NZ_QKVK01000010.1"/>
</dbReference>